<name>A0A3N4I2F3_ASCIM</name>
<sequence length="496" mass="53153">MCEDGFNFCAVGAGACCPSGSTCGSDNGVAACVAIVSTTTSSTTTSSRTSTSSTETPTETDSDDNKDKDKEDENNKTDDENDNEKEDAEKDEQKVEKKDDDKPPKEKSSINAGVIIGIVFSILGAIGLAFVIYVLYSQKKNAKEEKIANYAHPPPPRAPSKASTVAAAGLGILKGLKKEKKPSVRDLEIGHPQMIEYPSDRNFSFQNGNSSSEQALTSGGLPPSRDQGRCITPPNASDSNLNNKALPLPPNPINTTPPVTAGKQKGQSSPSMYSPTHSFRRPSDNDNMTAAQRTYTAFSPQYAPKPLDNPLPHIATQYKPFSPGYNMNQATEPQSMYPSSVAPLKIDKPVSPPPRSSTSPGVTLAERRLRGSRGSGEFKIPAPIDTNAQNNTGITIQRQLSTPSISTIVSPTVHTASEKEVKQVSVTRQISDVQKERSSGPKSDDDENVKKDKSRDTVVSPLSPRAVVGRGELPDILKVRTPMTGTMASKVATPYW</sequence>
<feature type="compositionally biased region" description="Basic and acidic residues" evidence="1">
    <location>
        <begin position="63"/>
        <end position="78"/>
    </location>
</feature>
<feature type="region of interest" description="Disordered" evidence="1">
    <location>
        <begin position="419"/>
        <end position="466"/>
    </location>
</feature>
<feature type="compositionally biased region" description="Polar residues" evidence="1">
    <location>
        <begin position="265"/>
        <end position="277"/>
    </location>
</feature>
<keyword evidence="2" id="KW-0472">Membrane</keyword>
<keyword evidence="2" id="KW-0812">Transmembrane</keyword>
<organism evidence="3 4">
    <name type="scientific">Ascobolus immersus RN42</name>
    <dbReference type="NCBI Taxonomy" id="1160509"/>
    <lineage>
        <taxon>Eukaryota</taxon>
        <taxon>Fungi</taxon>
        <taxon>Dikarya</taxon>
        <taxon>Ascomycota</taxon>
        <taxon>Pezizomycotina</taxon>
        <taxon>Pezizomycetes</taxon>
        <taxon>Pezizales</taxon>
        <taxon>Ascobolaceae</taxon>
        <taxon>Ascobolus</taxon>
    </lineage>
</organism>
<reference evidence="3 4" key="1">
    <citation type="journal article" date="2018" name="Nat. Ecol. Evol.">
        <title>Pezizomycetes genomes reveal the molecular basis of ectomycorrhizal truffle lifestyle.</title>
        <authorList>
            <person name="Murat C."/>
            <person name="Payen T."/>
            <person name="Noel B."/>
            <person name="Kuo A."/>
            <person name="Morin E."/>
            <person name="Chen J."/>
            <person name="Kohler A."/>
            <person name="Krizsan K."/>
            <person name="Balestrini R."/>
            <person name="Da Silva C."/>
            <person name="Montanini B."/>
            <person name="Hainaut M."/>
            <person name="Levati E."/>
            <person name="Barry K.W."/>
            <person name="Belfiori B."/>
            <person name="Cichocki N."/>
            <person name="Clum A."/>
            <person name="Dockter R.B."/>
            <person name="Fauchery L."/>
            <person name="Guy J."/>
            <person name="Iotti M."/>
            <person name="Le Tacon F."/>
            <person name="Lindquist E.A."/>
            <person name="Lipzen A."/>
            <person name="Malagnac F."/>
            <person name="Mello A."/>
            <person name="Molinier V."/>
            <person name="Miyauchi S."/>
            <person name="Poulain J."/>
            <person name="Riccioni C."/>
            <person name="Rubini A."/>
            <person name="Sitrit Y."/>
            <person name="Splivallo R."/>
            <person name="Traeger S."/>
            <person name="Wang M."/>
            <person name="Zifcakova L."/>
            <person name="Wipf D."/>
            <person name="Zambonelli A."/>
            <person name="Paolocci F."/>
            <person name="Nowrousian M."/>
            <person name="Ottonello S."/>
            <person name="Baldrian P."/>
            <person name="Spatafora J.W."/>
            <person name="Henrissat B."/>
            <person name="Nagy L.G."/>
            <person name="Aury J.M."/>
            <person name="Wincker P."/>
            <person name="Grigoriev I.V."/>
            <person name="Bonfante P."/>
            <person name="Martin F.M."/>
        </authorList>
    </citation>
    <scope>NUCLEOTIDE SEQUENCE [LARGE SCALE GENOMIC DNA]</scope>
    <source>
        <strain evidence="3 4">RN42</strain>
    </source>
</reference>
<feature type="compositionally biased region" description="Basic and acidic residues" evidence="1">
    <location>
        <begin position="433"/>
        <end position="456"/>
    </location>
</feature>
<feature type="compositionally biased region" description="Basic and acidic residues" evidence="1">
    <location>
        <begin position="87"/>
        <end position="108"/>
    </location>
</feature>
<keyword evidence="4" id="KW-1185">Reference proteome</keyword>
<feature type="compositionally biased region" description="Polar residues" evidence="1">
    <location>
        <begin position="201"/>
        <end position="217"/>
    </location>
</feature>
<protein>
    <submittedName>
        <fullName evidence="3">Uncharacterized protein</fullName>
    </submittedName>
</protein>
<feature type="compositionally biased region" description="Low complexity" evidence="1">
    <location>
        <begin position="39"/>
        <end position="57"/>
    </location>
</feature>
<dbReference type="AlphaFoldDB" id="A0A3N4I2F3"/>
<keyword evidence="2" id="KW-1133">Transmembrane helix</keyword>
<evidence type="ECO:0000256" key="1">
    <source>
        <dbReference type="SAM" id="MobiDB-lite"/>
    </source>
</evidence>
<accession>A0A3N4I2F3</accession>
<evidence type="ECO:0000256" key="2">
    <source>
        <dbReference type="SAM" id="Phobius"/>
    </source>
</evidence>
<feature type="region of interest" description="Disordered" evidence="1">
    <location>
        <begin position="348"/>
        <end position="391"/>
    </location>
</feature>
<evidence type="ECO:0000313" key="4">
    <source>
        <dbReference type="Proteomes" id="UP000275078"/>
    </source>
</evidence>
<dbReference type="EMBL" id="ML119697">
    <property type="protein sequence ID" value="RPA79617.1"/>
    <property type="molecule type" value="Genomic_DNA"/>
</dbReference>
<proteinExistence type="predicted"/>
<evidence type="ECO:0000313" key="3">
    <source>
        <dbReference type="EMBL" id="RPA79617.1"/>
    </source>
</evidence>
<dbReference type="Proteomes" id="UP000275078">
    <property type="component" value="Unassembled WGS sequence"/>
</dbReference>
<feature type="transmembrane region" description="Helical" evidence="2">
    <location>
        <begin position="112"/>
        <end position="136"/>
    </location>
</feature>
<feature type="region of interest" description="Disordered" evidence="1">
    <location>
        <begin position="39"/>
        <end position="108"/>
    </location>
</feature>
<feature type="region of interest" description="Disordered" evidence="1">
    <location>
        <begin position="198"/>
        <end position="287"/>
    </location>
</feature>
<gene>
    <name evidence="3" type="ORF">BJ508DRAFT_415866</name>
</gene>